<accession>A0A857DDY6</accession>
<gene>
    <name evidence="1" type="ORF">GQ588_01700</name>
</gene>
<dbReference type="EMBL" id="CP046996">
    <property type="protein sequence ID" value="QGZ99463.1"/>
    <property type="molecule type" value="Genomic_DNA"/>
</dbReference>
<reference evidence="1 2" key="1">
    <citation type="submission" date="2019-12" db="EMBL/GenBank/DDBJ databases">
        <title>Sequence classification of anaerobic respiratory reductive dehalogenases: First we see many, then we see few.</title>
        <authorList>
            <person name="Molenda O."/>
            <person name="Puentes Jacome L.A."/>
            <person name="Cao X."/>
            <person name="Nesbo C.L."/>
            <person name="Tang S."/>
            <person name="Morson N."/>
            <person name="Patron J."/>
            <person name="Lomheim L."/>
            <person name="Wishart D.S."/>
            <person name="Edwards E.A."/>
        </authorList>
    </citation>
    <scope>NUCLEOTIDE SEQUENCE [LARGE SCALE GENOMIC DNA]</scope>
    <source>
        <strain evidence="1 2">12DCA</strain>
    </source>
</reference>
<organism evidence="1 2">
    <name type="scientific">Dehalobacter restrictus</name>
    <dbReference type="NCBI Taxonomy" id="55583"/>
    <lineage>
        <taxon>Bacteria</taxon>
        <taxon>Bacillati</taxon>
        <taxon>Bacillota</taxon>
        <taxon>Clostridia</taxon>
        <taxon>Eubacteriales</taxon>
        <taxon>Desulfitobacteriaceae</taxon>
        <taxon>Dehalobacter</taxon>
    </lineage>
</organism>
<proteinExistence type="predicted"/>
<name>A0A857DDY6_9FIRM</name>
<evidence type="ECO:0000313" key="2">
    <source>
        <dbReference type="Proteomes" id="UP000430508"/>
    </source>
</evidence>
<sequence>MGKVLSIHISPERGTVKSDVQEALIVKGWGLEGDAHRLCKNVENNG</sequence>
<protein>
    <submittedName>
        <fullName evidence="1">Uncharacterized protein</fullName>
    </submittedName>
</protein>
<dbReference type="SUPFAM" id="SSF50800">
    <property type="entry name" value="PK beta-barrel domain-like"/>
    <property type="match status" value="1"/>
</dbReference>
<dbReference type="InterPro" id="IPR011037">
    <property type="entry name" value="Pyrv_Knase-like_insert_dom_sf"/>
</dbReference>
<dbReference type="RefSeq" id="WP_158208134.1">
    <property type="nucleotide sequence ID" value="NZ_CP046996.1"/>
</dbReference>
<evidence type="ECO:0000313" key="1">
    <source>
        <dbReference type="EMBL" id="QGZ99463.1"/>
    </source>
</evidence>
<dbReference type="AlphaFoldDB" id="A0A857DDY6"/>
<dbReference type="Proteomes" id="UP000430508">
    <property type="component" value="Chromosome"/>
</dbReference>